<dbReference type="EMBL" id="PIUK01000017">
    <property type="protein sequence ID" value="MBY6275232.1"/>
    <property type="molecule type" value="Genomic_DNA"/>
</dbReference>
<name>A0A953I1J1_SYMTR</name>
<reference evidence="1" key="1">
    <citation type="submission" date="2017-11" db="EMBL/GenBank/DDBJ databases">
        <title>Three new genomes from thermophilic consortium.</title>
        <authorList>
            <person name="Quaggio R."/>
            <person name="Amgarten D."/>
            <person name="Setubal J.C."/>
        </authorList>
    </citation>
    <scope>NUCLEOTIDE SEQUENCE</scope>
    <source>
        <strain evidence="1">ZCTH01-B2</strain>
    </source>
</reference>
<dbReference type="InterPro" id="IPR036102">
    <property type="entry name" value="OsmC/Ohrsf"/>
</dbReference>
<dbReference type="AlphaFoldDB" id="A0A953I1J1"/>
<dbReference type="InterPro" id="IPR015946">
    <property type="entry name" value="KH_dom-like_a/b"/>
</dbReference>
<dbReference type="SUPFAM" id="SSF82784">
    <property type="entry name" value="OsmC-like"/>
    <property type="match status" value="1"/>
</dbReference>
<evidence type="ECO:0000313" key="1">
    <source>
        <dbReference type="EMBL" id="MBY6275232.1"/>
    </source>
</evidence>
<organism evidence="1 2">
    <name type="scientific">Symbiobacterium thermophilum</name>
    <dbReference type="NCBI Taxonomy" id="2734"/>
    <lineage>
        <taxon>Bacteria</taxon>
        <taxon>Bacillati</taxon>
        <taxon>Bacillota</taxon>
        <taxon>Clostridia</taxon>
        <taxon>Eubacteriales</taxon>
        <taxon>Symbiobacteriaceae</taxon>
        <taxon>Symbiobacterium</taxon>
    </lineage>
</organism>
<protein>
    <submittedName>
        <fullName evidence="1">OsmC family peroxiredoxin</fullName>
    </submittedName>
</protein>
<sequence>MHDGSLTLRAYASWKGVTATSGEVSSSFSNLRLAFTAPVADGGEPGLTSPEEMLLAAAATGWITAFLDVARQMVLDVADVAVEGELVRTYDELEGTRIERIALKPEVKLRSGLGFEKVHDMFRRATALARQRSPVLRALAAGVQLEVDPSYH</sequence>
<dbReference type="RefSeq" id="WP_011196794.1">
    <property type="nucleotide sequence ID" value="NZ_PIUK01000017.1"/>
</dbReference>
<accession>A0A953I1J1</accession>
<gene>
    <name evidence="1" type="ORF">CWE10_03300</name>
</gene>
<evidence type="ECO:0000313" key="2">
    <source>
        <dbReference type="Proteomes" id="UP000732377"/>
    </source>
</evidence>
<dbReference type="Gene3D" id="3.30.300.20">
    <property type="match status" value="1"/>
</dbReference>
<dbReference type="Proteomes" id="UP000732377">
    <property type="component" value="Unassembled WGS sequence"/>
</dbReference>
<proteinExistence type="predicted"/>
<dbReference type="Pfam" id="PF02566">
    <property type="entry name" value="OsmC"/>
    <property type="match status" value="1"/>
</dbReference>
<dbReference type="InterPro" id="IPR003718">
    <property type="entry name" value="OsmC/Ohr_fam"/>
</dbReference>
<comment type="caution">
    <text evidence="1">The sequence shown here is derived from an EMBL/GenBank/DDBJ whole genome shotgun (WGS) entry which is preliminary data.</text>
</comment>